<comment type="catalytic activity">
    <reaction evidence="12">
        <text>Preferential cleavage: (Ac)2-L-Lys-D-Ala-|-D-Ala. Also transpeptidation of peptidyl-alanyl moieties that are N-acyl substituents of D-alanine.</text>
        <dbReference type="EC" id="3.4.16.4"/>
    </reaction>
</comment>
<protein>
    <recommendedName>
        <fullName evidence="4">serine-type D-Ala-D-Ala carboxypeptidase</fullName>
        <ecNumber evidence="4">3.4.16.4</ecNumber>
    </recommendedName>
</protein>
<evidence type="ECO:0000256" key="10">
    <source>
        <dbReference type="ARBA" id="ARBA00022984"/>
    </source>
</evidence>
<feature type="chain" id="PRO_5043538139" description="serine-type D-Ala-D-Ala carboxypeptidase" evidence="17">
    <location>
        <begin position="25"/>
        <end position="431"/>
    </location>
</feature>
<dbReference type="GO" id="GO:0071555">
    <property type="term" value="P:cell wall organization"/>
    <property type="evidence" value="ECO:0007669"/>
    <property type="project" value="UniProtKB-KW"/>
</dbReference>
<dbReference type="GO" id="GO:0006508">
    <property type="term" value="P:proteolysis"/>
    <property type="evidence" value="ECO:0007669"/>
    <property type="project" value="UniProtKB-KW"/>
</dbReference>
<feature type="signal peptide" evidence="17">
    <location>
        <begin position="1"/>
        <end position="24"/>
    </location>
</feature>
<reference evidence="19 20" key="1">
    <citation type="submission" date="2023-08" db="EMBL/GenBank/DDBJ databases">
        <title>Helicovermis profunda gen. nov., sp. nov., a novel mesophilic, fermentative bacterium within the Bacillota from a deep-sea hydrothermal vent chimney.</title>
        <authorList>
            <person name="Miyazaki U."/>
            <person name="Mizutani D."/>
            <person name="Hashimoto Y."/>
            <person name="Tame A."/>
            <person name="Sawayama S."/>
            <person name="Miyazaki J."/>
            <person name="Takai K."/>
            <person name="Nakagawa S."/>
        </authorList>
    </citation>
    <scope>NUCLEOTIDE SEQUENCE [LARGE SCALE GENOMIC DNA]</scope>
    <source>
        <strain evidence="19 20">S502</strain>
    </source>
</reference>
<feature type="active site" evidence="13">
    <location>
        <position position="113"/>
    </location>
</feature>
<dbReference type="SUPFAM" id="SSF56601">
    <property type="entry name" value="beta-lactamase/transpeptidase-like"/>
    <property type="match status" value="1"/>
</dbReference>
<organism evidence="19 20">
    <name type="scientific">Helicovermis profundi</name>
    <dbReference type="NCBI Taxonomy" id="3065157"/>
    <lineage>
        <taxon>Bacteria</taxon>
        <taxon>Bacillati</taxon>
        <taxon>Bacillota</taxon>
        <taxon>Clostridia</taxon>
        <taxon>Helicovermis</taxon>
    </lineage>
</organism>
<dbReference type="SMART" id="SM00936">
    <property type="entry name" value="PBP5_C"/>
    <property type="match status" value="1"/>
</dbReference>
<feature type="domain" description="Peptidase S11 D-Ala-D-Ala carboxypeptidase A C-terminal" evidence="18">
    <location>
        <begin position="287"/>
        <end position="376"/>
    </location>
</feature>
<evidence type="ECO:0000256" key="11">
    <source>
        <dbReference type="ARBA" id="ARBA00023316"/>
    </source>
</evidence>
<feature type="binding site" evidence="14">
    <location>
        <position position="238"/>
    </location>
    <ligand>
        <name>substrate</name>
    </ligand>
</feature>
<dbReference type="SUPFAM" id="SSF69189">
    <property type="entry name" value="Penicillin-binding protein associated domain"/>
    <property type="match status" value="1"/>
</dbReference>
<dbReference type="GO" id="GO:0009252">
    <property type="term" value="P:peptidoglycan biosynthetic process"/>
    <property type="evidence" value="ECO:0007669"/>
    <property type="project" value="UniProtKB-KW"/>
</dbReference>
<dbReference type="InterPro" id="IPR015956">
    <property type="entry name" value="Peniciliin-bd_prot_C_sf"/>
</dbReference>
<evidence type="ECO:0000256" key="3">
    <source>
        <dbReference type="ARBA" id="ARBA00007164"/>
    </source>
</evidence>
<evidence type="ECO:0000256" key="7">
    <source>
        <dbReference type="ARBA" id="ARBA00022729"/>
    </source>
</evidence>
<dbReference type="RefSeq" id="WP_338535518.1">
    <property type="nucleotide sequence ID" value="NZ_AP028654.1"/>
</dbReference>
<dbReference type="GO" id="GO:0009002">
    <property type="term" value="F:serine-type D-Ala-D-Ala carboxypeptidase activity"/>
    <property type="evidence" value="ECO:0007669"/>
    <property type="project" value="UniProtKB-EC"/>
</dbReference>
<proteinExistence type="inferred from homology"/>
<comment type="pathway">
    <text evidence="2">Cell wall biogenesis; peptidoglycan biosynthesis.</text>
</comment>
<dbReference type="PANTHER" id="PTHR21581:SF33">
    <property type="entry name" value="D-ALANYL-D-ALANINE CARBOXYPEPTIDASE DACB"/>
    <property type="match status" value="1"/>
</dbReference>
<keyword evidence="16" id="KW-1133">Transmembrane helix</keyword>
<comment type="similarity">
    <text evidence="3 15">Belongs to the peptidase S11 family.</text>
</comment>
<evidence type="ECO:0000256" key="14">
    <source>
        <dbReference type="PIRSR" id="PIRSR618044-2"/>
    </source>
</evidence>
<keyword evidence="16" id="KW-0812">Transmembrane</keyword>
<dbReference type="EMBL" id="AP028654">
    <property type="protein sequence ID" value="BEP29907.1"/>
    <property type="molecule type" value="Genomic_DNA"/>
</dbReference>
<dbReference type="InterPro" id="IPR037167">
    <property type="entry name" value="Peptidase_S11_C_sf"/>
</dbReference>
<dbReference type="Proteomes" id="UP001321786">
    <property type="component" value="Chromosome"/>
</dbReference>
<dbReference type="Gene3D" id="2.60.410.10">
    <property type="entry name" value="D-Ala-D-Ala carboxypeptidase, C-terminal domain"/>
    <property type="match status" value="1"/>
</dbReference>
<evidence type="ECO:0000256" key="17">
    <source>
        <dbReference type="SAM" id="SignalP"/>
    </source>
</evidence>
<evidence type="ECO:0000256" key="16">
    <source>
        <dbReference type="SAM" id="Phobius"/>
    </source>
</evidence>
<keyword evidence="20" id="KW-1185">Reference proteome</keyword>
<dbReference type="KEGG" id="hprf:HLPR_22380"/>
<dbReference type="PANTHER" id="PTHR21581">
    <property type="entry name" value="D-ALANYL-D-ALANINE CARBOXYPEPTIDASE"/>
    <property type="match status" value="1"/>
</dbReference>
<evidence type="ECO:0000256" key="12">
    <source>
        <dbReference type="ARBA" id="ARBA00034000"/>
    </source>
</evidence>
<evidence type="ECO:0000256" key="4">
    <source>
        <dbReference type="ARBA" id="ARBA00012448"/>
    </source>
</evidence>
<evidence type="ECO:0000256" key="2">
    <source>
        <dbReference type="ARBA" id="ARBA00004752"/>
    </source>
</evidence>
<evidence type="ECO:0000256" key="15">
    <source>
        <dbReference type="RuleBase" id="RU004016"/>
    </source>
</evidence>
<keyword evidence="6" id="KW-0645">Protease</keyword>
<name>A0AAU9ED24_9FIRM</name>
<keyword evidence="7 17" id="KW-0732">Signal</keyword>
<keyword evidence="16" id="KW-0472">Membrane</keyword>
<dbReference type="InterPro" id="IPR018044">
    <property type="entry name" value="Peptidase_S11"/>
</dbReference>
<accession>A0AAU9ED24</accession>
<dbReference type="EC" id="3.4.16.4" evidence="4"/>
<evidence type="ECO:0000256" key="1">
    <source>
        <dbReference type="ARBA" id="ARBA00003217"/>
    </source>
</evidence>
<dbReference type="GO" id="GO:0008360">
    <property type="term" value="P:regulation of cell shape"/>
    <property type="evidence" value="ECO:0007669"/>
    <property type="project" value="UniProtKB-KW"/>
</dbReference>
<evidence type="ECO:0000256" key="5">
    <source>
        <dbReference type="ARBA" id="ARBA00022645"/>
    </source>
</evidence>
<gene>
    <name evidence="19" type="ORF">HLPR_22380</name>
</gene>
<comment type="function">
    <text evidence="1">Removes C-terminal D-alanyl residues from sugar-peptide cell wall precursors.</text>
</comment>
<evidence type="ECO:0000259" key="18">
    <source>
        <dbReference type="SMART" id="SM00936"/>
    </source>
</evidence>
<dbReference type="InterPro" id="IPR012907">
    <property type="entry name" value="Peptidase_S11_C"/>
</dbReference>
<evidence type="ECO:0000256" key="9">
    <source>
        <dbReference type="ARBA" id="ARBA00022960"/>
    </source>
</evidence>
<evidence type="ECO:0000313" key="20">
    <source>
        <dbReference type="Proteomes" id="UP001321786"/>
    </source>
</evidence>
<keyword evidence="10" id="KW-0573">Peptidoglycan synthesis</keyword>
<dbReference type="Pfam" id="PF07943">
    <property type="entry name" value="PBP5_C"/>
    <property type="match status" value="1"/>
</dbReference>
<evidence type="ECO:0000313" key="19">
    <source>
        <dbReference type="EMBL" id="BEP29907.1"/>
    </source>
</evidence>
<feature type="transmembrane region" description="Helical" evidence="16">
    <location>
        <begin position="399"/>
        <end position="423"/>
    </location>
</feature>
<dbReference type="Pfam" id="PF00768">
    <property type="entry name" value="Peptidase_S11"/>
    <property type="match status" value="1"/>
</dbReference>
<evidence type="ECO:0000256" key="13">
    <source>
        <dbReference type="PIRSR" id="PIRSR618044-1"/>
    </source>
</evidence>
<keyword evidence="9" id="KW-0133">Cell shape</keyword>
<dbReference type="InterPro" id="IPR012338">
    <property type="entry name" value="Beta-lactam/transpept-like"/>
</dbReference>
<dbReference type="PRINTS" id="PR00725">
    <property type="entry name" value="DADACBPTASE1"/>
</dbReference>
<sequence>MKLFYKIIALTLLMSLFISSLSFASVPEIVAKSAILIDGNTGQILYEKDSHKEMYPASTTKILTALIILENHKLDEIVTIDKDTPFTTGSRIYVIDGEKFTVKELLYAMLLESANDAAVALAKFHSGSVEEFSKVMNFRAKEIGATNSNFVNPNGLPNKEHHSSAYDLALIGKEAMKNETFSKIVSTYKYNIKPTNKQSETRYLTSSNKFLYASGSKNKISYKGKNIDIKYDSIVGIKTGYTDLARQCFVSAIKKDGKYLIAVILKSEGKNIYVDSRTLLDYGVDNYNYVTIFKKNDILANIKVASDKEIPITSDKDINVLISKKDSNLTITKEIKLDKDIKLPYKADQVIGHVNILVATKTIASIPLIAPYEITDKPLLSDKTINLANSNNKISKTTVLFIILKVLLAIIIWRFIMTLINLIKRKFIKRN</sequence>
<evidence type="ECO:0000256" key="8">
    <source>
        <dbReference type="ARBA" id="ARBA00022801"/>
    </source>
</evidence>
<dbReference type="InterPro" id="IPR001967">
    <property type="entry name" value="Peptidase_S11_N"/>
</dbReference>
<dbReference type="AlphaFoldDB" id="A0AAU9ED24"/>
<feature type="active site" description="Acyl-ester intermediate" evidence="13">
    <location>
        <position position="58"/>
    </location>
</feature>
<dbReference type="Gene3D" id="3.40.710.10">
    <property type="entry name" value="DD-peptidase/beta-lactamase superfamily"/>
    <property type="match status" value="1"/>
</dbReference>
<keyword evidence="11" id="KW-0961">Cell wall biogenesis/degradation</keyword>
<keyword evidence="5 19" id="KW-0121">Carboxypeptidase</keyword>
<keyword evidence="8" id="KW-0378">Hydrolase</keyword>
<feature type="active site" description="Proton acceptor" evidence="13">
    <location>
        <position position="61"/>
    </location>
</feature>
<evidence type="ECO:0000256" key="6">
    <source>
        <dbReference type="ARBA" id="ARBA00022670"/>
    </source>
</evidence>